<evidence type="ECO:0000313" key="6">
    <source>
        <dbReference type="Proteomes" id="UP000241209"/>
    </source>
</evidence>
<dbReference type="RefSeq" id="WP_107557119.1">
    <property type="nucleotide sequence ID" value="NZ_PZFK01000015.1"/>
</dbReference>
<dbReference type="PANTHER" id="PTHR42756:SF1">
    <property type="entry name" value="TRANSCRIPTIONAL REPRESSOR OF EMRAB OPERON"/>
    <property type="match status" value="1"/>
</dbReference>
<dbReference type="Gene3D" id="1.10.10.10">
    <property type="entry name" value="Winged helix-like DNA-binding domain superfamily/Winged helix DNA-binding domain"/>
    <property type="match status" value="1"/>
</dbReference>
<evidence type="ECO:0000259" key="4">
    <source>
        <dbReference type="PROSITE" id="PS50995"/>
    </source>
</evidence>
<gene>
    <name evidence="5" type="ORF">BU072_08540</name>
</gene>
<dbReference type="STRING" id="1167632.GCA_000286335_01585"/>
<dbReference type="SUPFAM" id="SSF46785">
    <property type="entry name" value="Winged helix' DNA-binding domain"/>
    <property type="match status" value="1"/>
</dbReference>
<dbReference type="GO" id="GO:0003700">
    <property type="term" value="F:DNA-binding transcription factor activity"/>
    <property type="evidence" value="ECO:0007669"/>
    <property type="project" value="InterPro"/>
</dbReference>
<evidence type="ECO:0000256" key="3">
    <source>
        <dbReference type="ARBA" id="ARBA00023163"/>
    </source>
</evidence>
<dbReference type="SMART" id="SM00347">
    <property type="entry name" value="HTH_MARR"/>
    <property type="match status" value="1"/>
</dbReference>
<evidence type="ECO:0000313" key="5">
    <source>
        <dbReference type="EMBL" id="PTI29393.1"/>
    </source>
</evidence>
<dbReference type="InterPro" id="IPR036390">
    <property type="entry name" value="WH_DNA-bd_sf"/>
</dbReference>
<evidence type="ECO:0000256" key="2">
    <source>
        <dbReference type="ARBA" id="ARBA00023125"/>
    </source>
</evidence>
<dbReference type="InterPro" id="IPR000835">
    <property type="entry name" value="HTH_MarR-typ"/>
</dbReference>
<keyword evidence="1" id="KW-0805">Transcription regulation</keyword>
<reference evidence="5 6" key="1">
    <citation type="journal article" date="2016" name="Front. Microbiol.">
        <title>Comprehensive Phylogenetic Analysis of Bovine Non-aureus Staphylococci Species Based on Whole-Genome Sequencing.</title>
        <authorList>
            <person name="Naushad S."/>
            <person name="Barkema H.W."/>
            <person name="Luby C."/>
            <person name="Condas L.A."/>
            <person name="Nobrega D.B."/>
            <person name="Carson D.A."/>
            <person name="De Buck J."/>
        </authorList>
    </citation>
    <scope>NUCLEOTIDE SEQUENCE [LARGE SCALE GENOMIC DNA]</scope>
    <source>
        <strain evidence="5 6">SNUC 2204</strain>
    </source>
</reference>
<dbReference type="PANTHER" id="PTHR42756">
    <property type="entry name" value="TRANSCRIPTIONAL REGULATOR, MARR"/>
    <property type="match status" value="1"/>
</dbReference>
<dbReference type="PROSITE" id="PS01117">
    <property type="entry name" value="HTH_MARR_1"/>
    <property type="match status" value="1"/>
</dbReference>
<organism evidence="5 6">
    <name type="scientific">Mammaliicoccus vitulinus</name>
    <dbReference type="NCBI Taxonomy" id="71237"/>
    <lineage>
        <taxon>Bacteria</taxon>
        <taxon>Bacillati</taxon>
        <taxon>Bacillota</taxon>
        <taxon>Bacilli</taxon>
        <taxon>Bacillales</taxon>
        <taxon>Staphylococcaceae</taxon>
        <taxon>Mammaliicoccus</taxon>
    </lineage>
</organism>
<accession>A0A2T4PST8</accession>
<dbReference type="PROSITE" id="PS50995">
    <property type="entry name" value="HTH_MARR_2"/>
    <property type="match status" value="1"/>
</dbReference>
<comment type="caution">
    <text evidence="5">The sequence shown here is derived from an EMBL/GenBank/DDBJ whole genome shotgun (WGS) entry which is preliminary data.</text>
</comment>
<keyword evidence="2" id="KW-0238">DNA-binding</keyword>
<dbReference type="EMBL" id="PZFK01000015">
    <property type="protein sequence ID" value="PTI29393.1"/>
    <property type="molecule type" value="Genomic_DNA"/>
</dbReference>
<protein>
    <submittedName>
        <fullName evidence="5">MarR family transcriptional regulator</fullName>
    </submittedName>
</protein>
<dbReference type="GO" id="GO:0003677">
    <property type="term" value="F:DNA binding"/>
    <property type="evidence" value="ECO:0007669"/>
    <property type="project" value="UniProtKB-KW"/>
</dbReference>
<sequence>MDEFYLIDSPSFAKLKEMKNEYSNLDITSVLLYLEIQKAYKKMKLNHDVFLQKFDLSESKFTIMMLLSYEKDMILSPSALSEKIGSKKSTITGVLKGLEKKGLVRRKILSEDKRTNYVQLTDFGLGKLKEFLPYNYKVVSKIFEVFSEEEKEQFYKLANKLKNNLEKDDLF</sequence>
<evidence type="ECO:0000256" key="1">
    <source>
        <dbReference type="ARBA" id="ARBA00023015"/>
    </source>
</evidence>
<name>A0A2T4PST8_9STAP</name>
<dbReference type="Pfam" id="PF01047">
    <property type="entry name" value="MarR"/>
    <property type="match status" value="1"/>
</dbReference>
<dbReference type="AlphaFoldDB" id="A0A2T4PST8"/>
<proteinExistence type="predicted"/>
<keyword evidence="3" id="KW-0804">Transcription</keyword>
<dbReference type="InterPro" id="IPR023187">
    <property type="entry name" value="Tscrpt_reg_MarR-type_CS"/>
</dbReference>
<feature type="domain" description="HTH marR-type" evidence="4">
    <location>
        <begin position="29"/>
        <end position="163"/>
    </location>
</feature>
<dbReference type="PRINTS" id="PR00598">
    <property type="entry name" value="HTHMARR"/>
</dbReference>
<dbReference type="InterPro" id="IPR036388">
    <property type="entry name" value="WH-like_DNA-bd_sf"/>
</dbReference>
<dbReference type="Proteomes" id="UP000241209">
    <property type="component" value="Unassembled WGS sequence"/>
</dbReference>